<dbReference type="Gene3D" id="3.50.50.60">
    <property type="entry name" value="FAD/NAD(P)-binding domain"/>
    <property type="match status" value="2"/>
</dbReference>
<keyword evidence="1" id="KW-0285">Flavoprotein</keyword>
<organism evidence="4">
    <name type="scientific">Ignisphaera aggregans</name>
    <dbReference type="NCBI Taxonomy" id="334771"/>
    <lineage>
        <taxon>Archaea</taxon>
        <taxon>Thermoproteota</taxon>
        <taxon>Thermoprotei</taxon>
        <taxon>Desulfurococcales</taxon>
        <taxon>Desulfurococcaceae</taxon>
        <taxon>Ignisphaera</taxon>
    </lineage>
</organism>
<reference evidence="4" key="1">
    <citation type="journal article" date="2020" name="mSystems">
        <title>Genome- and Community-Level Interaction Insights into Carbon Utilization and Element Cycling Functions of Hydrothermarchaeota in Hydrothermal Sediment.</title>
        <authorList>
            <person name="Zhou Z."/>
            <person name="Liu Y."/>
            <person name="Xu W."/>
            <person name="Pan J."/>
            <person name="Luo Z.H."/>
            <person name="Li M."/>
        </authorList>
    </citation>
    <scope>NUCLEOTIDE SEQUENCE [LARGE SCALE GENOMIC DNA]</scope>
    <source>
        <strain evidence="5">SpSt-1</strain>
        <strain evidence="4">SpSt-1121</strain>
    </source>
</reference>
<evidence type="ECO:0000256" key="1">
    <source>
        <dbReference type="ARBA" id="ARBA00022630"/>
    </source>
</evidence>
<proteinExistence type="predicted"/>
<gene>
    <name evidence="5" type="ORF">ENL47_03675</name>
    <name evidence="4" type="ORF">ENM84_03730</name>
</gene>
<dbReference type="PANTHER" id="PTHR48105">
    <property type="entry name" value="THIOREDOXIN REDUCTASE 1-RELATED-RELATED"/>
    <property type="match status" value="1"/>
</dbReference>
<dbReference type="EMBL" id="DRUB01000064">
    <property type="protein sequence ID" value="HHR95924.1"/>
    <property type="molecule type" value="Genomic_DNA"/>
</dbReference>
<sequence length="325" mass="35400">MVEEIFDVVIIGGGVAGFSSAIYTARQGLKTAIVAMDIGGQLKYADVIENYPGIESINGLDLVLKIQNHAISFGVTVFIDEVTFLDKKDEVFILKTRKGETLKSFSVIAACGKAPKRLNLKNEENFIGKGLSYCVICDGPLYRNKIVALNSFGEKGIESIHLLSSIAKEVIYIVPSKNDVSIEEAKKYSNVSIYPGYKVVELYGDKKLSGITITDNMGSKKIIEVDALFVELGFETKIEFLKPYVDINEKGEVVVDKFGATKTEGLFAAGDLVNIPYKQAVISAASGVIAALSAINYVNKKKGNAKSIISDWSKSKKLQGKVFRL</sequence>
<protein>
    <submittedName>
        <fullName evidence="4">FAD-binding protein</fullName>
    </submittedName>
</protein>
<dbReference type="GO" id="GO:0016491">
    <property type="term" value="F:oxidoreductase activity"/>
    <property type="evidence" value="ECO:0007669"/>
    <property type="project" value="UniProtKB-KW"/>
</dbReference>
<dbReference type="PRINTS" id="PR00368">
    <property type="entry name" value="FADPNR"/>
</dbReference>
<comment type="caution">
    <text evidence="4">The sequence shown here is derived from an EMBL/GenBank/DDBJ whole genome shotgun (WGS) entry which is preliminary data.</text>
</comment>
<dbReference type="SUPFAM" id="SSF51905">
    <property type="entry name" value="FAD/NAD(P)-binding domain"/>
    <property type="match status" value="1"/>
</dbReference>
<evidence type="ECO:0000256" key="2">
    <source>
        <dbReference type="ARBA" id="ARBA00023002"/>
    </source>
</evidence>
<dbReference type="InterPro" id="IPR036188">
    <property type="entry name" value="FAD/NAD-bd_sf"/>
</dbReference>
<dbReference type="EMBL" id="DRZI01000158">
    <property type="protein sequence ID" value="HHP81755.1"/>
    <property type="molecule type" value="Genomic_DNA"/>
</dbReference>
<dbReference type="Pfam" id="PF07992">
    <property type="entry name" value="Pyr_redox_2"/>
    <property type="match status" value="1"/>
</dbReference>
<evidence type="ECO:0000259" key="3">
    <source>
        <dbReference type="Pfam" id="PF07992"/>
    </source>
</evidence>
<keyword evidence="2" id="KW-0560">Oxidoreductase</keyword>
<accession>A0A7C5TH78</accession>
<name>A0A7C5TH78_9CREN</name>
<evidence type="ECO:0000313" key="5">
    <source>
        <dbReference type="EMBL" id="HHR95924.1"/>
    </source>
</evidence>
<dbReference type="InterPro" id="IPR023753">
    <property type="entry name" value="FAD/NAD-binding_dom"/>
</dbReference>
<dbReference type="PRINTS" id="PR00469">
    <property type="entry name" value="PNDRDTASEII"/>
</dbReference>
<dbReference type="InterPro" id="IPR050097">
    <property type="entry name" value="Ferredoxin-NADP_redctase_2"/>
</dbReference>
<feature type="domain" description="FAD/NAD(P)-binding" evidence="3">
    <location>
        <begin position="6"/>
        <end position="276"/>
    </location>
</feature>
<evidence type="ECO:0000313" key="4">
    <source>
        <dbReference type="EMBL" id="HHP81755.1"/>
    </source>
</evidence>
<dbReference type="AlphaFoldDB" id="A0A7C5TH78"/>